<organism evidence="2 3">
    <name type="scientific">Crossiella equi</name>
    <dbReference type="NCBI Taxonomy" id="130796"/>
    <lineage>
        <taxon>Bacteria</taxon>
        <taxon>Bacillati</taxon>
        <taxon>Actinomycetota</taxon>
        <taxon>Actinomycetes</taxon>
        <taxon>Pseudonocardiales</taxon>
        <taxon>Pseudonocardiaceae</taxon>
        <taxon>Crossiella</taxon>
    </lineage>
</organism>
<protein>
    <submittedName>
        <fullName evidence="2">Uncharacterized protein</fullName>
    </submittedName>
</protein>
<sequence length="461" mass="49577">MTEPEFQLPARRELPEDIRERMRATVRMRLDDPQFEPQGRGRRFLAAAAAILVVAVGAAVVIQSVQDGDEAATHPSSTTSPPPTTDGSRAYWGLRPATENNRVLADQCWQAARQSEHAHRYPARREQWEIGGQINNGEVTQLSLRLGDQVAACEVSATTVWLSAPTPMLQAGDAREFEFLMLTPNGSGAITTRPDLGQPLIGIDQSANGGRQWSQEADPARLGVYFTRPYQDPVDAKVHIGIRRQAGTAGAAGDSKAGTSGDLPTFRDTPFPAPPAPLVTHRFGAIPAKGTTPADRRLTQCIDHTRASHLVMVDVDHWRPGAYAELGQGYAVQLAHHAHTVAACTLKDGEPVEPMAIRQGPREASGTVSSLITLNGSVPQHTGVHGSGAAQRAPVAAWFGATRVTPTELTMRTRDGQNLPVTLGPGNTYLVPLPKPSQDVGGVRFRLTDGTEVWDELLLGD</sequence>
<dbReference type="EMBL" id="JAGIOO010000001">
    <property type="protein sequence ID" value="MBP2472877.1"/>
    <property type="molecule type" value="Genomic_DNA"/>
</dbReference>
<evidence type="ECO:0000256" key="1">
    <source>
        <dbReference type="SAM" id="MobiDB-lite"/>
    </source>
</evidence>
<evidence type="ECO:0000313" key="3">
    <source>
        <dbReference type="Proteomes" id="UP001519363"/>
    </source>
</evidence>
<dbReference type="RefSeq" id="WP_209706610.1">
    <property type="nucleotide sequence ID" value="NZ_JAGIOO010000001.1"/>
</dbReference>
<gene>
    <name evidence="2" type="ORF">JOF53_001749</name>
</gene>
<name>A0ABS5A9B6_9PSEU</name>
<reference evidence="2 3" key="1">
    <citation type="submission" date="2021-03" db="EMBL/GenBank/DDBJ databases">
        <title>Sequencing the genomes of 1000 actinobacteria strains.</title>
        <authorList>
            <person name="Klenk H.-P."/>
        </authorList>
    </citation>
    <scope>NUCLEOTIDE SEQUENCE [LARGE SCALE GENOMIC DNA]</scope>
    <source>
        <strain evidence="2 3">DSM 44580</strain>
    </source>
</reference>
<dbReference type="Proteomes" id="UP001519363">
    <property type="component" value="Unassembled WGS sequence"/>
</dbReference>
<comment type="caution">
    <text evidence="2">The sequence shown here is derived from an EMBL/GenBank/DDBJ whole genome shotgun (WGS) entry which is preliminary data.</text>
</comment>
<evidence type="ECO:0000313" key="2">
    <source>
        <dbReference type="EMBL" id="MBP2472877.1"/>
    </source>
</evidence>
<accession>A0ABS5A9B6</accession>
<proteinExistence type="predicted"/>
<feature type="region of interest" description="Disordered" evidence="1">
    <location>
        <begin position="68"/>
        <end position="92"/>
    </location>
</feature>
<keyword evidence="3" id="KW-1185">Reference proteome</keyword>